<dbReference type="OrthoDB" id="5289641at2759"/>
<organism evidence="1 2">
    <name type="scientific">Periconia digitata</name>
    <dbReference type="NCBI Taxonomy" id="1303443"/>
    <lineage>
        <taxon>Eukaryota</taxon>
        <taxon>Fungi</taxon>
        <taxon>Dikarya</taxon>
        <taxon>Ascomycota</taxon>
        <taxon>Pezizomycotina</taxon>
        <taxon>Dothideomycetes</taxon>
        <taxon>Pleosporomycetidae</taxon>
        <taxon>Pleosporales</taxon>
        <taxon>Massarineae</taxon>
        <taxon>Periconiaceae</taxon>
        <taxon>Periconia</taxon>
    </lineage>
</organism>
<keyword evidence="2" id="KW-1185">Reference proteome</keyword>
<dbReference type="Proteomes" id="UP001152607">
    <property type="component" value="Unassembled WGS sequence"/>
</dbReference>
<dbReference type="PANTHER" id="PTHR39697">
    <property type="entry name" value="RICIN B LECTIN DOMAIN-CONTAINING PROTEIN-RELATED"/>
    <property type="match status" value="1"/>
</dbReference>
<protein>
    <submittedName>
        <fullName evidence="1">Uncharacterized protein</fullName>
    </submittedName>
</protein>
<accession>A0A9W4UPD2</accession>
<gene>
    <name evidence="1" type="ORF">PDIGIT_LOCUS11052</name>
</gene>
<evidence type="ECO:0000313" key="1">
    <source>
        <dbReference type="EMBL" id="CAI6337933.1"/>
    </source>
</evidence>
<proteinExistence type="predicted"/>
<name>A0A9W4UPD2_9PLEO</name>
<dbReference type="AlphaFoldDB" id="A0A9W4UPD2"/>
<evidence type="ECO:0000313" key="2">
    <source>
        <dbReference type="Proteomes" id="UP001152607"/>
    </source>
</evidence>
<reference evidence="1" key="1">
    <citation type="submission" date="2023-01" db="EMBL/GenBank/DDBJ databases">
        <authorList>
            <person name="Van Ghelder C."/>
            <person name="Rancurel C."/>
        </authorList>
    </citation>
    <scope>NUCLEOTIDE SEQUENCE</scope>
    <source>
        <strain evidence="1">CNCM I-4278</strain>
    </source>
</reference>
<sequence length="153" mass="17302">METSLYDLRSQGADLMVLGSKPAAGAVFMIEQVSTGHLVTLLNGEVQVIPKDELPTATASHWQCVEKDGWFGFRESASYRYLGIDSGAELEHELLVCKNKNHTRHGMFQVREVGERTYQLLMVAHQVLGLAPICPLQRRKTTHIKWLEEVRRV</sequence>
<dbReference type="EMBL" id="CAOQHR010000007">
    <property type="protein sequence ID" value="CAI6337933.1"/>
    <property type="molecule type" value="Genomic_DNA"/>
</dbReference>
<comment type="caution">
    <text evidence="1">The sequence shown here is derived from an EMBL/GenBank/DDBJ whole genome shotgun (WGS) entry which is preliminary data.</text>
</comment>
<dbReference type="PANTHER" id="PTHR39697:SF2">
    <property type="entry name" value="CYANOVIRIN-N DOMAIN-CONTAINING PROTEIN"/>
    <property type="match status" value="1"/>
</dbReference>